<comment type="caution">
    <text evidence="2">The sequence shown here is derived from an EMBL/GenBank/DDBJ whole genome shotgun (WGS) entry which is preliminary data.</text>
</comment>
<dbReference type="PROSITE" id="PS51819">
    <property type="entry name" value="VOC"/>
    <property type="match status" value="1"/>
</dbReference>
<feature type="domain" description="VOC" evidence="1">
    <location>
        <begin position="4"/>
        <end position="123"/>
    </location>
</feature>
<gene>
    <name evidence="2" type="ORF">FEE95_00300</name>
</gene>
<reference evidence="2 3" key="1">
    <citation type="submission" date="2019-05" db="EMBL/GenBank/DDBJ databases">
        <authorList>
            <person name="Zhang J.-Y."/>
            <person name="Feg X."/>
            <person name="Du Z.-J."/>
        </authorList>
    </citation>
    <scope>NUCLEOTIDE SEQUENCE [LARGE SCALE GENOMIC DNA]</scope>
    <source>
        <strain evidence="2 3">RZ26</strain>
    </source>
</reference>
<protein>
    <submittedName>
        <fullName evidence="2">VOC family protein</fullName>
    </submittedName>
</protein>
<dbReference type="InterPro" id="IPR037523">
    <property type="entry name" value="VOC_core"/>
</dbReference>
<dbReference type="RefSeq" id="WP_138655841.1">
    <property type="nucleotide sequence ID" value="NZ_VATY01000001.1"/>
</dbReference>
<dbReference type="AlphaFoldDB" id="A0A5S3PSE1"/>
<organism evidence="2 3">
    <name type="scientific">Maribacter algarum</name>
    <name type="common">ex Zhang et al. 2020</name>
    <dbReference type="NCBI Taxonomy" id="2578118"/>
    <lineage>
        <taxon>Bacteria</taxon>
        <taxon>Pseudomonadati</taxon>
        <taxon>Bacteroidota</taxon>
        <taxon>Flavobacteriia</taxon>
        <taxon>Flavobacteriales</taxon>
        <taxon>Flavobacteriaceae</taxon>
        <taxon>Maribacter</taxon>
    </lineage>
</organism>
<name>A0A5S3PSE1_9FLAO</name>
<evidence type="ECO:0000313" key="2">
    <source>
        <dbReference type="EMBL" id="TMM57909.1"/>
    </source>
</evidence>
<dbReference type="EMBL" id="VATY01000001">
    <property type="protein sequence ID" value="TMM57909.1"/>
    <property type="molecule type" value="Genomic_DNA"/>
</dbReference>
<keyword evidence="3" id="KW-1185">Reference proteome</keyword>
<dbReference type="Gene3D" id="3.10.180.10">
    <property type="entry name" value="2,3-Dihydroxybiphenyl 1,2-Dioxygenase, domain 1"/>
    <property type="match status" value="1"/>
</dbReference>
<evidence type="ECO:0000259" key="1">
    <source>
        <dbReference type="PROSITE" id="PS51819"/>
    </source>
</evidence>
<dbReference type="OrthoDB" id="9804907at2"/>
<evidence type="ECO:0000313" key="3">
    <source>
        <dbReference type="Proteomes" id="UP000310314"/>
    </source>
</evidence>
<dbReference type="Proteomes" id="UP000310314">
    <property type="component" value="Unassembled WGS sequence"/>
</dbReference>
<dbReference type="SUPFAM" id="SSF54593">
    <property type="entry name" value="Glyoxalase/Bleomycin resistance protein/Dihydroxybiphenyl dioxygenase"/>
    <property type="match status" value="1"/>
</dbReference>
<accession>A0A5S3PSE1</accession>
<dbReference type="InterPro" id="IPR004360">
    <property type="entry name" value="Glyas_Fos-R_dOase_dom"/>
</dbReference>
<proteinExistence type="predicted"/>
<dbReference type="InterPro" id="IPR029068">
    <property type="entry name" value="Glyas_Bleomycin-R_OHBP_Dase"/>
</dbReference>
<dbReference type="Pfam" id="PF00903">
    <property type="entry name" value="Glyoxalase"/>
    <property type="match status" value="1"/>
</dbReference>
<sequence length="126" mass="14387">MLVAPTITAFLPTAKPKESKQFYWHTLGLKLRSEDPYAFEFEGNGLVLRITIVNEFTPQPFTVLGFRIDKIESQVKTLQEKGVEFEKYGGLQQDDLGIWTSPSKAKIAWFKDPDGNLISLTEYENE</sequence>